<dbReference type="InterPro" id="IPR000962">
    <property type="entry name" value="Znf_DskA_TraR"/>
</dbReference>
<feature type="zinc finger region" description="dksA C4-type" evidence="4">
    <location>
        <begin position="84"/>
        <end position="108"/>
    </location>
</feature>
<dbReference type="EMBL" id="CP048620">
    <property type="protein sequence ID" value="QPJ64497.1"/>
    <property type="molecule type" value="Genomic_DNA"/>
</dbReference>
<accession>A0A7T0C0Y0</accession>
<evidence type="ECO:0000256" key="4">
    <source>
        <dbReference type="PROSITE-ProRule" id="PRU00510"/>
    </source>
</evidence>
<evidence type="ECO:0000313" key="6">
    <source>
        <dbReference type="EMBL" id="QPJ64497.1"/>
    </source>
</evidence>
<name>A0A7T0C0Y0_9BACT</name>
<dbReference type="InterPro" id="IPR037187">
    <property type="entry name" value="DnaK_N"/>
</dbReference>
<evidence type="ECO:0000256" key="3">
    <source>
        <dbReference type="ARBA" id="ARBA00022833"/>
    </source>
</evidence>
<protein>
    <submittedName>
        <fullName evidence="6">TraR/DksA family transcriptional regulator</fullName>
    </submittedName>
</protein>
<dbReference type="Gene3D" id="1.20.120.910">
    <property type="entry name" value="DksA, coiled-coil domain"/>
    <property type="match status" value="1"/>
</dbReference>
<dbReference type="Pfam" id="PF01258">
    <property type="entry name" value="zf-dskA_traR"/>
    <property type="match status" value="1"/>
</dbReference>
<organism evidence="6 7">
    <name type="scientific">Candidatus Nitrohelix vancouverensis</name>
    <dbReference type="NCBI Taxonomy" id="2705534"/>
    <lineage>
        <taxon>Bacteria</taxon>
        <taxon>Pseudomonadati</taxon>
        <taxon>Nitrospinota/Tectimicrobiota group</taxon>
        <taxon>Nitrospinota</taxon>
        <taxon>Nitrospinia</taxon>
        <taxon>Nitrospinales</taxon>
        <taxon>Nitrospinaceae</taxon>
        <taxon>Candidatus Nitrohelix</taxon>
    </lineage>
</organism>
<sequence length="125" mass="13952">MKQKESEKYLSKLMEIRTGMGIDAGIGSNKGKKFENGPTPDIADEAVETYAKDIRMNLGEQEWQKFKLIEEAIDNIKNGCYGLCAECENPIPPARLEIIPFAKFCVNCLSKMENNSGSARTDTLQ</sequence>
<dbReference type="AlphaFoldDB" id="A0A7T0C0Y0"/>
<gene>
    <name evidence="6" type="ORF">G3M78_03420</name>
</gene>
<reference evidence="7" key="1">
    <citation type="submission" date="2020-02" db="EMBL/GenBank/DDBJ databases">
        <title>Genomic and physiological characterization of two novel Nitrospinaceae genera.</title>
        <authorList>
            <person name="Mueller A.J."/>
            <person name="Jung M.-Y."/>
            <person name="Strachan C.R."/>
            <person name="Herbold C.W."/>
            <person name="Kirkegaard R.H."/>
            <person name="Daims H."/>
        </authorList>
    </citation>
    <scope>NUCLEOTIDE SEQUENCE [LARGE SCALE GENOMIC DNA]</scope>
</reference>
<dbReference type="GO" id="GO:0008270">
    <property type="term" value="F:zinc ion binding"/>
    <property type="evidence" value="ECO:0007669"/>
    <property type="project" value="UniProtKB-KW"/>
</dbReference>
<keyword evidence="1" id="KW-0479">Metal-binding</keyword>
<evidence type="ECO:0000256" key="1">
    <source>
        <dbReference type="ARBA" id="ARBA00022723"/>
    </source>
</evidence>
<dbReference type="PANTHER" id="PTHR33823">
    <property type="entry name" value="RNA POLYMERASE-BINDING TRANSCRIPTION FACTOR DKSA-RELATED"/>
    <property type="match status" value="1"/>
</dbReference>
<evidence type="ECO:0000256" key="2">
    <source>
        <dbReference type="ARBA" id="ARBA00022771"/>
    </source>
</evidence>
<dbReference type="SUPFAM" id="SSF109635">
    <property type="entry name" value="DnaK suppressor protein DksA, alpha-hairpin domain"/>
    <property type="match status" value="1"/>
</dbReference>
<dbReference type="PROSITE" id="PS51128">
    <property type="entry name" value="ZF_DKSA_2"/>
    <property type="match status" value="1"/>
</dbReference>
<dbReference type="KEGG" id="nva:G3M78_03420"/>
<evidence type="ECO:0000259" key="5">
    <source>
        <dbReference type="Pfam" id="PF01258"/>
    </source>
</evidence>
<evidence type="ECO:0000313" key="7">
    <source>
        <dbReference type="Proteomes" id="UP000594464"/>
    </source>
</evidence>
<dbReference type="Proteomes" id="UP000594464">
    <property type="component" value="Chromosome"/>
</dbReference>
<dbReference type="SUPFAM" id="SSF57716">
    <property type="entry name" value="Glucocorticoid receptor-like (DNA-binding domain)"/>
    <property type="match status" value="1"/>
</dbReference>
<proteinExistence type="predicted"/>
<keyword evidence="2" id="KW-0863">Zinc-finger</keyword>
<dbReference type="PANTHER" id="PTHR33823:SF4">
    <property type="entry name" value="GENERAL STRESS PROTEIN 16O"/>
    <property type="match status" value="1"/>
</dbReference>
<feature type="domain" description="Zinc finger DksA/TraR C4-type" evidence="5">
    <location>
        <begin position="81"/>
        <end position="113"/>
    </location>
</feature>
<keyword evidence="3" id="KW-0862">Zinc</keyword>